<name>A0A3P7PCB9_DIBLA</name>
<feature type="region of interest" description="Disordered" evidence="1">
    <location>
        <begin position="9"/>
        <end position="28"/>
    </location>
</feature>
<organism evidence="2 3">
    <name type="scientific">Dibothriocephalus latus</name>
    <name type="common">Fish tapeworm</name>
    <name type="synonym">Diphyllobothrium latum</name>
    <dbReference type="NCBI Taxonomy" id="60516"/>
    <lineage>
        <taxon>Eukaryota</taxon>
        <taxon>Metazoa</taxon>
        <taxon>Spiralia</taxon>
        <taxon>Lophotrochozoa</taxon>
        <taxon>Platyhelminthes</taxon>
        <taxon>Cestoda</taxon>
        <taxon>Eucestoda</taxon>
        <taxon>Diphyllobothriidea</taxon>
        <taxon>Diphyllobothriidae</taxon>
        <taxon>Dibothriocephalus</taxon>
    </lineage>
</organism>
<keyword evidence="3" id="KW-1185">Reference proteome</keyword>
<sequence>MVVVPVVHPREGQAHAAEDESTAAGATTEFSDADSTKALTYTLRNLHGFSEYIVELQTCQVRLTLA</sequence>
<feature type="compositionally biased region" description="Basic and acidic residues" evidence="1">
    <location>
        <begin position="9"/>
        <end position="18"/>
    </location>
</feature>
<dbReference type="AlphaFoldDB" id="A0A3P7PCB9"/>
<gene>
    <name evidence="2" type="ORF">DILT_LOCUS12968</name>
</gene>
<proteinExistence type="predicted"/>
<evidence type="ECO:0000256" key="1">
    <source>
        <dbReference type="SAM" id="MobiDB-lite"/>
    </source>
</evidence>
<protein>
    <submittedName>
        <fullName evidence="2">Uncharacterized protein</fullName>
    </submittedName>
</protein>
<reference evidence="2 3" key="1">
    <citation type="submission" date="2018-11" db="EMBL/GenBank/DDBJ databases">
        <authorList>
            <consortium name="Pathogen Informatics"/>
        </authorList>
    </citation>
    <scope>NUCLEOTIDE SEQUENCE [LARGE SCALE GENOMIC DNA]</scope>
</reference>
<accession>A0A3P7PCB9</accession>
<evidence type="ECO:0000313" key="3">
    <source>
        <dbReference type="Proteomes" id="UP000281553"/>
    </source>
</evidence>
<dbReference type="Proteomes" id="UP000281553">
    <property type="component" value="Unassembled WGS sequence"/>
</dbReference>
<evidence type="ECO:0000313" key="2">
    <source>
        <dbReference type="EMBL" id="VDN17592.1"/>
    </source>
</evidence>
<dbReference type="EMBL" id="UYRU01068333">
    <property type="protein sequence ID" value="VDN17592.1"/>
    <property type="molecule type" value="Genomic_DNA"/>
</dbReference>